<dbReference type="InterPro" id="IPR000182">
    <property type="entry name" value="GNAT_dom"/>
</dbReference>
<gene>
    <name evidence="2" type="ORF">FKG95_19645</name>
</gene>
<feature type="domain" description="N-acetyltransferase" evidence="1">
    <location>
        <begin position="3"/>
        <end position="148"/>
    </location>
</feature>
<dbReference type="InterPro" id="IPR016181">
    <property type="entry name" value="Acyl_CoA_acyltransferase"/>
</dbReference>
<dbReference type="PROSITE" id="PS51186">
    <property type="entry name" value="GNAT"/>
    <property type="match status" value="1"/>
</dbReference>
<accession>A0A545TKQ7</accession>
<proteinExistence type="predicted"/>
<protein>
    <submittedName>
        <fullName evidence="2">GNAT family N-acetyltransferase</fullName>
    </submittedName>
</protein>
<sequence length="148" mass="16387">MNLTCREALASELQDLLRLYRQLNPADPEPDPQAAEALFSQMRENTMTRILVAHDGEKSLSTCTLVVVPNLTRNLEPYAVIENVVTDAKSRGQGAGKAVMSHAIEEAWKAGCYKVMLMTGTQREGTIAFYESLGFRADSKTGLEIRRP</sequence>
<dbReference type="GO" id="GO:0008080">
    <property type="term" value="F:N-acetyltransferase activity"/>
    <property type="evidence" value="ECO:0007669"/>
    <property type="project" value="TreeGrafter"/>
</dbReference>
<dbReference type="Pfam" id="PF00583">
    <property type="entry name" value="Acetyltransf_1"/>
    <property type="match status" value="1"/>
</dbReference>
<name>A0A545TKQ7_9PROT</name>
<organism evidence="2 3">
    <name type="scientific">Denitrobaculum tricleocarpae</name>
    <dbReference type="NCBI Taxonomy" id="2591009"/>
    <lineage>
        <taxon>Bacteria</taxon>
        <taxon>Pseudomonadati</taxon>
        <taxon>Pseudomonadota</taxon>
        <taxon>Alphaproteobacteria</taxon>
        <taxon>Rhodospirillales</taxon>
        <taxon>Rhodospirillaceae</taxon>
        <taxon>Denitrobaculum</taxon>
    </lineage>
</organism>
<keyword evidence="3" id="KW-1185">Reference proteome</keyword>
<dbReference type="Proteomes" id="UP000315252">
    <property type="component" value="Unassembled WGS sequence"/>
</dbReference>
<reference evidence="2 3" key="1">
    <citation type="submission" date="2019-06" db="EMBL/GenBank/DDBJ databases">
        <title>Whole genome sequence for Rhodospirillaceae sp. R148.</title>
        <authorList>
            <person name="Wang G."/>
        </authorList>
    </citation>
    <scope>NUCLEOTIDE SEQUENCE [LARGE SCALE GENOMIC DNA]</scope>
    <source>
        <strain evidence="2 3">R148</strain>
    </source>
</reference>
<evidence type="ECO:0000313" key="3">
    <source>
        <dbReference type="Proteomes" id="UP000315252"/>
    </source>
</evidence>
<dbReference type="InterPro" id="IPR039143">
    <property type="entry name" value="GNPNAT1-like"/>
</dbReference>
<comment type="caution">
    <text evidence="2">The sequence shown here is derived from an EMBL/GenBank/DDBJ whole genome shotgun (WGS) entry which is preliminary data.</text>
</comment>
<dbReference type="RefSeq" id="WP_142898119.1">
    <property type="nucleotide sequence ID" value="NZ_ML660058.1"/>
</dbReference>
<dbReference type="SUPFAM" id="SSF55729">
    <property type="entry name" value="Acyl-CoA N-acyltransferases (Nat)"/>
    <property type="match status" value="1"/>
</dbReference>
<dbReference type="CDD" id="cd04301">
    <property type="entry name" value="NAT_SF"/>
    <property type="match status" value="1"/>
</dbReference>
<evidence type="ECO:0000259" key="1">
    <source>
        <dbReference type="PROSITE" id="PS51186"/>
    </source>
</evidence>
<keyword evidence="2" id="KW-0808">Transferase</keyword>
<dbReference type="OrthoDB" id="7595389at2"/>
<dbReference type="PANTHER" id="PTHR13355:SF15">
    <property type="entry name" value="GCN5-RELATED N-ACETYLTRANSFERASE 3, CHLOROPLASTIC"/>
    <property type="match status" value="1"/>
</dbReference>
<evidence type="ECO:0000313" key="2">
    <source>
        <dbReference type="EMBL" id="TQV77776.1"/>
    </source>
</evidence>
<dbReference type="EMBL" id="VHSH01000007">
    <property type="protein sequence ID" value="TQV77776.1"/>
    <property type="molecule type" value="Genomic_DNA"/>
</dbReference>
<dbReference type="AlphaFoldDB" id="A0A545TKQ7"/>
<dbReference type="PANTHER" id="PTHR13355">
    <property type="entry name" value="GLUCOSAMINE 6-PHOSPHATE N-ACETYLTRANSFERASE"/>
    <property type="match status" value="1"/>
</dbReference>
<dbReference type="Gene3D" id="3.40.630.30">
    <property type="match status" value="1"/>
</dbReference>